<proteinExistence type="predicted"/>
<sequence>MARASDSAYARLRSEILSWHLEPGTVLAEVELSSRLGISRTPVREALARLVADGLAEPQGGRGLVVTAVSVENVTELFELRQALEQQAAALAASRRDVAVFRALQDELREVPALLATADPSKQAYYDLVARFDDAVDAAVQNPFLVGALNGVRIHLARMRRLSHDNPARLLEAAREHLLIVDAIVDGDVRLAADATRVHLYRSLQSTLGSLRSETTLTPAAQSSVDEPAAAQPAAAQPAAAEPATAEPATAEPATAQSITESAEQKDVPAR</sequence>
<feature type="compositionally biased region" description="Low complexity" evidence="4">
    <location>
        <begin position="228"/>
        <end position="257"/>
    </location>
</feature>
<dbReference type="EMBL" id="BMGP01000002">
    <property type="protein sequence ID" value="GGF21395.1"/>
    <property type="molecule type" value="Genomic_DNA"/>
</dbReference>
<gene>
    <name evidence="6" type="ORF">GCM10011399_13850</name>
</gene>
<evidence type="ECO:0000256" key="3">
    <source>
        <dbReference type="ARBA" id="ARBA00023163"/>
    </source>
</evidence>
<dbReference type="CDD" id="cd07377">
    <property type="entry name" value="WHTH_GntR"/>
    <property type="match status" value="1"/>
</dbReference>
<evidence type="ECO:0000259" key="5">
    <source>
        <dbReference type="PROSITE" id="PS50949"/>
    </source>
</evidence>
<dbReference type="SUPFAM" id="SSF48008">
    <property type="entry name" value="GntR ligand-binding domain-like"/>
    <property type="match status" value="1"/>
</dbReference>
<accession>A0A917B631</accession>
<evidence type="ECO:0000313" key="7">
    <source>
        <dbReference type="Proteomes" id="UP000598775"/>
    </source>
</evidence>
<dbReference type="InterPro" id="IPR000524">
    <property type="entry name" value="Tscrpt_reg_HTH_GntR"/>
</dbReference>
<dbReference type="Pfam" id="PF00392">
    <property type="entry name" value="GntR"/>
    <property type="match status" value="1"/>
</dbReference>
<dbReference type="Gene3D" id="1.20.120.530">
    <property type="entry name" value="GntR ligand-binding domain-like"/>
    <property type="match status" value="1"/>
</dbReference>
<feature type="domain" description="HTH gntR-type" evidence="5">
    <location>
        <begin position="2"/>
        <end position="69"/>
    </location>
</feature>
<name>A0A917B631_9MICO</name>
<dbReference type="GO" id="GO:0003700">
    <property type="term" value="F:DNA-binding transcription factor activity"/>
    <property type="evidence" value="ECO:0007669"/>
    <property type="project" value="InterPro"/>
</dbReference>
<dbReference type="RefSeq" id="WP_188675665.1">
    <property type="nucleotide sequence ID" value="NZ_BMGP01000002.1"/>
</dbReference>
<evidence type="ECO:0000313" key="6">
    <source>
        <dbReference type="EMBL" id="GGF21395.1"/>
    </source>
</evidence>
<keyword evidence="3" id="KW-0804">Transcription</keyword>
<dbReference type="InterPro" id="IPR008920">
    <property type="entry name" value="TF_FadR/GntR_C"/>
</dbReference>
<dbReference type="PANTHER" id="PTHR43537">
    <property type="entry name" value="TRANSCRIPTIONAL REGULATOR, GNTR FAMILY"/>
    <property type="match status" value="1"/>
</dbReference>
<dbReference type="PANTHER" id="PTHR43537:SF49">
    <property type="entry name" value="TRANSCRIPTIONAL REGULATORY PROTEIN"/>
    <property type="match status" value="1"/>
</dbReference>
<keyword evidence="1" id="KW-0805">Transcription regulation</keyword>
<feature type="region of interest" description="Disordered" evidence="4">
    <location>
        <begin position="217"/>
        <end position="271"/>
    </location>
</feature>
<dbReference type="Pfam" id="PF07729">
    <property type="entry name" value="FCD"/>
    <property type="match status" value="1"/>
</dbReference>
<dbReference type="SMART" id="SM00895">
    <property type="entry name" value="FCD"/>
    <property type="match status" value="1"/>
</dbReference>
<keyword evidence="2" id="KW-0238">DNA-binding</keyword>
<evidence type="ECO:0000256" key="4">
    <source>
        <dbReference type="SAM" id="MobiDB-lite"/>
    </source>
</evidence>
<reference evidence="6 7" key="1">
    <citation type="journal article" date="2014" name="Int. J. Syst. Evol. Microbiol.">
        <title>Complete genome sequence of Corynebacterium casei LMG S-19264T (=DSM 44701T), isolated from a smear-ripened cheese.</title>
        <authorList>
            <consortium name="US DOE Joint Genome Institute (JGI-PGF)"/>
            <person name="Walter F."/>
            <person name="Albersmeier A."/>
            <person name="Kalinowski J."/>
            <person name="Ruckert C."/>
        </authorList>
    </citation>
    <scope>NUCLEOTIDE SEQUENCE [LARGE SCALE GENOMIC DNA]</scope>
    <source>
        <strain evidence="6 7">CGMCC 1.12976</strain>
    </source>
</reference>
<organism evidence="6 7">
    <name type="scientific">Subtercola lobariae</name>
    <dbReference type="NCBI Taxonomy" id="1588641"/>
    <lineage>
        <taxon>Bacteria</taxon>
        <taxon>Bacillati</taxon>
        <taxon>Actinomycetota</taxon>
        <taxon>Actinomycetes</taxon>
        <taxon>Micrococcales</taxon>
        <taxon>Microbacteriaceae</taxon>
        <taxon>Subtercola</taxon>
    </lineage>
</organism>
<dbReference type="PROSITE" id="PS50949">
    <property type="entry name" value="HTH_GNTR"/>
    <property type="match status" value="1"/>
</dbReference>
<evidence type="ECO:0000256" key="1">
    <source>
        <dbReference type="ARBA" id="ARBA00023015"/>
    </source>
</evidence>
<evidence type="ECO:0000256" key="2">
    <source>
        <dbReference type="ARBA" id="ARBA00023125"/>
    </source>
</evidence>
<dbReference type="InterPro" id="IPR036388">
    <property type="entry name" value="WH-like_DNA-bd_sf"/>
</dbReference>
<dbReference type="InterPro" id="IPR011711">
    <property type="entry name" value="GntR_C"/>
</dbReference>
<dbReference type="InterPro" id="IPR036390">
    <property type="entry name" value="WH_DNA-bd_sf"/>
</dbReference>
<dbReference type="Gene3D" id="1.10.10.10">
    <property type="entry name" value="Winged helix-like DNA-binding domain superfamily/Winged helix DNA-binding domain"/>
    <property type="match status" value="1"/>
</dbReference>
<dbReference type="AlphaFoldDB" id="A0A917B631"/>
<dbReference type="SMART" id="SM00345">
    <property type="entry name" value="HTH_GNTR"/>
    <property type="match status" value="1"/>
</dbReference>
<protein>
    <recommendedName>
        <fullName evidence="5">HTH gntR-type domain-containing protein</fullName>
    </recommendedName>
</protein>
<comment type="caution">
    <text evidence="6">The sequence shown here is derived from an EMBL/GenBank/DDBJ whole genome shotgun (WGS) entry which is preliminary data.</text>
</comment>
<dbReference type="Proteomes" id="UP000598775">
    <property type="component" value="Unassembled WGS sequence"/>
</dbReference>
<keyword evidence="7" id="KW-1185">Reference proteome</keyword>
<dbReference type="GO" id="GO:0003677">
    <property type="term" value="F:DNA binding"/>
    <property type="evidence" value="ECO:0007669"/>
    <property type="project" value="UniProtKB-KW"/>
</dbReference>
<dbReference type="PRINTS" id="PR00035">
    <property type="entry name" value="HTHGNTR"/>
</dbReference>
<dbReference type="SUPFAM" id="SSF46785">
    <property type="entry name" value="Winged helix' DNA-binding domain"/>
    <property type="match status" value="1"/>
</dbReference>